<evidence type="ECO:0000313" key="4">
    <source>
        <dbReference type="Proteomes" id="UP000228770"/>
    </source>
</evidence>
<protein>
    <submittedName>
        <fullName evidence="3">ABC transporter</fullName>
    </submittedName>
</protein>
<reference evidence="4" key="1">
    <citation type="submission" date="2017-09" db="EMBL/GenBank/DDBJ databases">
        <title>Depth-based differentiation of microbial function through sediment-hosted aquifers and enrichment of novel symbionts in the deep terrestrial subsurface.</title>
        <authorList>
            <person name="Probst A.J."/>
            <person name="Ladd B."/>
            <person name="Jarett J.K."/>
            <person name="Geller-Mcgrath D.E."/>
            <person name="Sieber C.M.K."/>
            <person name="Emerson J.B."/>
            <person name="Anantharaman K."/>
            <person name="Thomas B.C."/>
            <person name="Malmstrom R."/>
            <person name="Stieglmeier M."/>
            <person name="Klingl A."/>
            <person name="Woyke T."/>
            <person name="Ryan C.M."/>
            <person name="Banfield J.F."/>
        </authorList>
    </citation>
    <scope>NUCLEOTIDE SEQUENCE [LARGE SCALE GENOMIC DNA]</scope>
</reference>
<sequence length="150" mass="17123">ELRGVARSEARQKALEHIETFGLKGFENQYPFVLSGGMRQRASFLRSVLLHQEVMLLDEPFGALDALTRHQMQEWLVNLWRKLGNTIILVTHDTDEALLLSDKIYVLSARPAKIVMSLDVDLPRPRTHATVTEPKFAKLKAKLLAQLHEK</sequence>
<dbReference type="InterPro" id="IPR050166">
    <property type="entry name" value="ABC_transporter_ATP-bind"/>
</dbReference>
<proteinExistence type="predicted"/>
<dbReference type="AlphaFoldDB" id="A0A2M8C1X7"/>
<dbReference type="GO" id="GO:0016887">
    <property type="term" value="F:ATP hydrolysis activity"/>
    <property type="evidence" value="ECO:0007669"/>
    <property type="project" value="InterPro"/>
</dbReference>
<dbReference type="InterPro" id="IPR027417">
    <property type="entry name" value="P-loop_NTPase"/>
</dbReference>
<dbReference type="GO" id="GO:0005524">
    <property type="term" value="F:ATP binding"/>
    <property type="evidence" value="ECO:0007669"/>
    <property type="project" value="InterPro"/>
</dbReference>
<dbReference type="SUPFAM" id="SSF52540">
    <property type="entry name" value="P-loop containing nucleoside triphosphate hydrolases"/>
    <property type="match status" value="1"/>
</dbReference>
<dbReference type="PANTHER" id="PTHR42788:SF2">
    <property type="entry name" value="ABC TRANSPORTER ATP-BINDING PROTEIN"/>
    <property type="match status" value="1"/>
</dbReference>
<accession>A0A2M8C1X7</accession>
<feature type="non-terminal residue" evidence="3">
    <location>
        <position position="1"/>
    </location>
</feature>
<dbReference type="EMBL" id="PFUA01000048">
    <property type="protein sequence ID" value="PJB50105.1"/>
    <property type="molecule type" value="Genomic_DNA"/>
</dbReference>
<feature type="domain" description="ABC transporter" evidence="2">
    <location>
        <begin position="9"/>
        <end position="61"/>
    </location>
</feature>
<evidence type="ECO:0000256" key="1">
    <source>
        <dbReference type="ARBA" id="ARBA00022448"/>
    </source>
</evidence>
<comment type="caution">
    <text evidence="3">The sequence shown here is derived from an EMBL/GenBank/DDBJ whole genome shotgun (WGS) entry which is preliminary data.</text>
</comment>
<keyword evidence="1" id="KW-0813">Transport</keyword>
<evidence type="ECO:0000313" key="3">
    <source>
        <dbReference type="EMBL" id="PJB50105.1"/>
    </source>
</evidence>
<dbReference type="Pfam" id="PF00005">
    <property type="entry name" value="ABC_tran"/>
    <property type="match status" value="1"/>
</dbReference>
<dbReference type="PANTHER" id="PTHR42788">
    <property type="entry name" value="TAURINE IMPORT ATP-BINDING PROTEIN-RELATED"/>
    <property type="match status" value="1"/>
</dbReference>
<dbReference type="Gene3D" id="3.40.50.300">
    <property type="entry name" value="P-loop containing nucleotide triphosphate hydrolases"/>
    <property type="match status" value="1"/>
</dbReference>
<organism evidence="3 4">
    <name type="scientific">Candidatus Brennerbacteria bacterium CG_4_9_14_3_um_filter_43_9</name>
    <dbReference type="NCBI Taxonomy" id="1974522"/>
    <lineage>
        <taxon>Bacteria</taxon>
        <taxon>Candidatus Brenneribacteriota</taxon>
    </lineage>
</organism>
<dbReference type="InterPro" id="IPR003439">
    <property type="entry name" value="ABC_transporter-like_ATP-bd"/>
</dbReference>
<name>A0A2M8C1X7_9BACT</name>
<dbReference type="Proteomes" id="UP000228770">
    <property type="component" value="Unassembled WGS sequence"/>
</dbReference>
<gene>
    <name evidence="3" type="ORF">CO102_01945</name>
</gene>
<evidence type="ECO:0000259" key="2">
    <source>
        <dbReference type="Pfam" id="PF00005"/>
    </source>
</evidence>